<accession>A0A6L2JZF3</accession>
<dbReference type="Pfam" id="PF07727">
    <property type="entry name" value="RVT_2"/>
    <property type="match status" value="1"/>
</dbReference>
<feature type="domain" description="Reverse transcriptase Ty1/copia-type" evidence="2">
    <location>
        <begin position="3"/>
        <end position="92"/>
    </location>
</feature>
<dbReference type="EMBL" id="BKCJ010001563">
    <property type="protein sequence ID" value="GEU42403.1"/>
    <property type="molecule type" value="Genomic_DNA"/>
</dbReference>
<gene>
    <name evidence="3" type="ORF">Tci_014381</name>
</gene>
<dbReference type="AlphaFoldDB" id="A0A6L2JZF3"/>
<protein>
    <recommendedName>
        <fullName evidence="2">Reverse transcriptase Ty1/copia-type domain-containing protein</fullName>
    </recommendedName>
</protein>
<dbReference type="SUPFAM" id="SSF56672">
    <property type="entry name" value="DNA/RNA polymerases"/>
    <property type="match status" value="1"/>
</dbReference>
<sequence>MVIKKDKNDIMLVQVYVDDIIFCSTKKSWCDKFEALMKRRFQMSSIGELTFFLGLQVKQKEDGIFISQDKYVAEILKKFDFISVKIASTPIETKKPLVKDPEAADVDVHLYRSMIGSLMYLTASRPDIMYAVCACSRFQVTPKTLHVYALKRIFRYLKGQPKLGFWYLGESTFDLEAYSDSDYARANLDRKSTIGEAEYVAAASYCGQVLWIHNQMLDYGFNFVNTKIYIDNESTICIVKNLVFHSKTKHIEIRHHFIKDAYEKKLIQVLKIHTDDNDLLTKAFDVSRKKVSTERPKLNTARSKFKTPGKSLYNMVAYHAFIHLGLFSPKIRSLGKEHVSKQGRIKAKTGTNIKEEFASPKQTDLGKDFSNPLMADSLPKTIWLSMHHVIAMKRWLFHSKRLLVMAAPTVPVFAEENLRDLIDIRMDIIHPEPERYARDAHVKVGGDQGGADDSERKREQIGLRQRSSLCALELDHWS</sequence>
<dbReference type="PANTHER" id="PTHR11439">
    <property type="entry name" value="GAG-POL-RELATED RETROTRANSPOSON"/>
    <property type="match status" value="1"/>
</dbReference>
<dbReference type="CDD" id="cd09272">
    <property type="entry name" value="RNase_HI_RT_Ty1"/>
    <property type="match status" value="1"/>
</dbReference>
<reference evidence="3" key="1">
    <citation type="journal article" date="2019" name="Sci. Rep.">
        <title>Draft genome of Tanacetum cinerariifolium, the natural source of mosquito coil.</title>
        <authorList>
            <person name="Yamashiro T."/>
            <person name="Shiraishi A."/>
            <person name="Satake H."/>
            <person name="Nakayama K."/>
        </authorList>
    </citation>
    <scope>NUCLEOTIDE SEQUENCE</scope>
</reference>
<feature type="region of interest" description="Disordered" evidence="1">
    <location>
        <begin position="441"/>
        <end position="460"/>
    </location>
</feature>
<evidence type="ECO:0000256" key="1">
    <source>
        <dbReference type="SAM" id="MobiDB-lite"/>
    </source>
</evidence>
<comment type="caution">
    <text evidence="3">The sequence shown here is derived from an EMBL/GenBank/DDBJ whole genome shotgun (WGS) entry which is preliminary data.</text>
</comment>
<dbReference type="InterPro" id="IPR043502">
    <property type="entry name" value="DNA/RNA_pol_sf"/>
</dbReference>
<dbReference type="InterPro" id="IPR013103">
    <property type="entry name" value="RVT_2"/>
</dbReference>
<name>A0A6L2JZF3_TANCI</name>
<evidence type="ECO:0000259" key="2">
    <source>
        <dbReference type="Pfam" id="PF07727"/>
    </source>
</evidence>
<dbReference type="PANTHER" id="PTHR11439:SF495">
    <property type="entry name" value="REVERSE TRANSCRIPTASE, RNA-DEPENDENT DNA POLYMERASE-RELATED"/>
    <property type="match status" value="1"/>
</dbReference>
<evidence type="ECO:0000313" key="3">
    <source>
        <dbReference type="EMBL" id="GEU42403.1"/>
    </source>
</evidence>
<proteinExistence type="predicted"/>
<organism evidence="3">
    <name type="scientific">Tanacetum cinerariifolium</name>
    <name type="common">Dalmatian daisy</name>
    <name type="synonym">Chrysanthemum cinerariifolium</name>
    <dbReference type="NCBI Taxonomy" id="118510"/>
    <lineage>
        <taxon>Eukaryota</taxon>
        <taxon>Viridiplantae</taxon>
        <taxon>Streptophyta</taxon>
        <taxon>Embryophyta</taxon>
        <taxon>Tracheophyta</taxon>
        <taxon>Spermatophyta</taxon>
        <taxon>Magnoliopsida</taxon>
        <taxon>eudicotyledons</taxon>
        <taxon>Gunneridae</taxon>
        <taxon>Pentapetalae</taxon>
        <taxon>asterids</taxon>
        <taxon>campanulids</taxon>
        <taxon>Asterales</taxon>
        <taxon>Asteraceae</taxon>
        <taxon>Asteroideae</taxon>
        <taxon>Anthemideae</taxon>
        <taxon>Anthemidinae</taxon>
        <taxon>Tanacetum</taxon>
    </lineage>
</organism>